<evidence type="ECO:0000313" key="9">
    <source>
        <dbReference type="Proteomes" id="UP001291623"/>
    </source>
</evidence>
<dbReference type="SUPFAM" id="SSF51430">
    <property type="entry name" value="NAD(P)-linked oxidoreductase"/>
    <property type="match status" value="1"/>
</dbReference>
<protein>
    <recommendedName>
        <fullName evidence="7">NADP-dependent oxidoreductase domain-containing protein</fullName>
    </recommendedName>
</protein>
<comment type="similarity">
    <text evidence="1">Belongs to the aldo/keto reductase family.</text>
</comment>
<keyword evidence="9" id="KW-1185">Reference proteome</keyword>
<dbReference type="PROSITE" id="PS00798">
    <property type="entry name" value="ALDOKETO_REDUCTASE_1"/>
    <property type="match status" value="1"/>
</dbReference>
<evidence type="ECO:0000256" key="6">
    <source>
        <dbReference type="PIRSR" id="PIRSR000097-3"/>
    </source>
</evidence>
<dbReference type="CDD" id="cd19112">
    <property type="entry name" value="AKR_AKR2A1-2"/>
    <property type="match status" value="1"/>
</dbReference>
<accession>A0AAE1QVX2</accession>
<dbReference type="GO" id="GO:0047641">
    <property type="term" value="F:aldose-6-phosphate reductase (NADPH) activity"/>
    <property type="evidence" value="ECO:0007669"/>
    <property type="project" value="InterPro"/>
</dbReference>
<dbReference type="Proteomes" id="UP001291623">
    <property type="component" value="Unassembled WGS sequence"/>
</dbReference>
<organism evidence="8 9">
    <name type="scientific">Anisodus tanguticus</name>
    <dbReference type="NCBI Taxonomy" id="243964"/>
    <lineage>
        <taxon>Eukaryota</taxon>
        <taxon>Viridiplantae</taxon>
        <taxon>Streptophyta</taxon>
        <taxon>Embryophyta</taxon>
        <taxon>Tracheophyta</taxon>
        <taxon>Spermatophyta</taxon>
        <taxon>Magnoliopsida</taxon>
        <taxon>eudicotyledons</taxon>
        <taxon>Gunneridae</taxon>
        <taxon>Pentapetalae</taxon>
        <taxon>asterids</taxon>
        <taxon>lamiids</taxon>
        <taxon>Solanales</taxon>
        <taxon>Solanaceae</taxon>
        <taxon>Solanoideae</taxon>
        <taxon>Hyoscyameae</taxon>
        <taxon>Anisodus</taxon>
    </lineage>
</organism>
<evidence type="ECO:0000256" key="1">
    <source>
        <dbReference type="ARBA" id="ARBA00007905"/>
    </source>
</evidence>
<gene>
    <name evidence="8" type="ORF">RND71_041863</name>
</gene>
<evidence type="ECO:0000313" key="8">
    <source>
        <dbReference type="EMBL" id="KAK4340401.1"/>
    </source>
</evidence>
<dbReference type="PANTHER" id="PTHR43827">
    <property type="entry name" value="2,5-DIKETO-D-GLUCONIC ACID REDUCTASE"/>
    <property type="match status" value="1"/>
</dbReference>
<comment type="caution">
    <text evidence="8">The sequence shown here is derived from an EMBL/GenBank/DDBJ whole genome shotgun (WGS) entry which is preliminary data.</text>
</comment>
<keyword evidence="3" id="KW-0560">Oxidoreductase</keyword>
<dbReference type="InterPro" id="IPR044485">
    <property type="entry name" value="AKR2A1"/>
</dbReference>
<feature type="binding site" evidence="5">
    <location>
        <position position="114"/>
    </location>
    <ligand>
        <name>substrate</name>
    </ligand>
</feature>
<feature type="active site" description="Proton donor" evidence="4">
    <location>
        <position position="54"/>
    </location>
</feature>
<feature type="domain" description="NADP-dependent oxidoreductase" evidence="7">
    <location>
        <begin position="22"/>
        <end position="298"/>
    </location>
</feature>
<evidence type="ECO:0000256" key="4">
    <source>
        <dbReference type="PIRSR" id="PIRSR000097-1"/>
    </source>
</evidence>
<dbReference type="EMBL" id="JAVYJV010000023">
    <property type="protein sequence ID" value="KAK4340401.1"/>
    <property type="molecule type" value="Genomic_DNA"/>
</dbReference>
<evidence type="ECO:0000256" key="3">
    <source>
        <dbReference type="ARBA" id="ARBA00023002"/>
    </source>
</evidence>
<reference evidence="8" key="1">
    <citation type="submission" date="2023-12" db="EMBL/GenBank/DDBJ databases">
        <title>Genome assembly of Anisodus tanguticus.</title>
        <authorList>
            <person name="Wang Y.-J."/>
        </authorList>
    </citation>
    <scope>NUCLEOTIDE SEQUENCE</scope>
    <source>
        <strain evidence="8">KB-2021</strain>
        <tissue evidence="8">Leaf</tissue>
    </source>
</reference>
<evidence type="ECO:0000256" key="5">
    <source>
        <dbReference type="PIRSR" id="PIRSR000097-2"/>
    </source>
</evidence>
<keyword evidence="2" id="KW-0521">NADP</keyword>
<feature type="site" description="Lowers pKa of active site Tyr" evidence="6">
    <location>
        <position position="83"/>
    </location>
</feature>
<dbReference type="Pfam" id="PF00248">
    <property type="entry name" value="Aldo_ket_red"/>
    <property type="match status" value="1"/>
</dbReference>
<dbReference type="FunFam" id="3.20.20.100:FF:000019">
    <property type="entry name" value="NADP-dependent D-sorbitol-6-phosphate dehydrogenase"/>
    <property type="match status" value="1"/>
</dbReference>
<dbReference type="InterPro" id="IPR018170">
    <property type="entry name" value="Aldo/ket_reductase_CS"/>
</dbReference>
<evidence type="ECO:0000256" key="2">
    <source>
        <dbReference type="ARBA" id="ARBA00022857"/>
    </source>
</evidence>
<sequence length="316" mass="35551">MQKKSGEMAITLNSGFKMPVVGLGVWRMEGKDMKNLLINAIKIGYRHFDCAADYQNEAEVGEALAEAFQTGLVKREDLFITTKLWNSDHGHVLEACKDSLEKLRLDYLDLYLVHFPIATRHTGIGTTSSALGEDGVLDIDTTISLETTWHAMENLVSLGLVRSIGISNYDIFLTRDCLAYSKVKPVVNQIETHPYFQRESLVKFCQKHGICVTAHTPLGGAAANTEWFGTVSCLEDPALKGLAEKYKKTVAQVVLRWGIQRNTVVIPKSSKLERLQENFNVLDFELTKEDMDLVKSLDRNYRTNQPAKFWGIDLYA</sequence>
<dbReference type="Gene3D" id="3.20.20.100">
    <property type="entry name" value="NADP-dependent oxidoreductase domain"/>
    <property type="match status" value="1"/>
</dbReference>
<dbReference type="InterPro" id="IPR020471">
    <property type="entry name" value="AKR"/>
</dbReference>
<dbReference type="PROSITE" id="PS00062">
    <property type="entry name" value="ALDOKETO_REDUCTASE_2"/>
    <property type="match status" value="1"/>
</dbReference>
<evidence type="ECO:0000259" key="7">
    <source>
        <dbReference type="Pfam" id="PF00248"/>
    </source>
</evidence>
<proteinExistence type="inferred from homology"/>
<dbReference type="InterPro" id="IPR036812">
    <property type="entry name" value="NAD(P)_OxRdtase_dom_sf"/>
</dbReference>
<dbReference type="PANTHER" id="PTHR43827:SF3">
    <property type="entry name" value="NADP-DEPENDENT OXIDOREDUCTASE DOMAIN-CONTAINING PROTEIN"/>
    <property type="match status" value="1"/>
</dbReference>
<dbReference type="InterPro" id="IPR023210">
    <property type="entry name" value="NADP_OxRdtase_dom"/>
</dbReference>
<dbReference type="PRINTS" id="PR00069">
    <property type="entry name" value="ALDKETRDTASE"/>
</dbReference>
<dbReference type="PIRSF" id="PIRSF000097">
    <property type="entry name" value="AKR"/>
    <property type="match status" value="1"/>
</dbReference>
<name>A0AAE1QVX2_9SOLA</name>
<dbReference type="PROSITE" id="PS00063">
    <property type="entry name" value="ALDOKETO_REDUCTASE_3"/>
    <property type="match status" value="1"/>
</dbReference>
<dbReference type="AlphaFoldDB" id="A0AAE1QVX2"/>